<keyword evidence="6" id="KW-0119">Carbohydrate metabolism</keyword>
<feature type="binding site" evidence="11">
    <location>
        <begin position="18"/>
        <end position="20"/>
    </location>
    <ligand>
        <name>substrate</name>
    </ligand>
</feature>
<feature type="binding site" evidence="11">
    <location>
        <begin position="53"/>
        <end position="58"/>
    </location>
    <ligand>
        <name>substrate</name>
    </ligand>
</feature>
<protein>
    <recommendedName>
        <fullName evidence="9">Beta-phosphoglucomutase</fullName>
        <ecNumber evidence="8">5.4.2.6</ecNumber>
    </recommendedName>
</protein>
<dbReference type="AlphaFoldDB" id="A0A7K1Y981"/>
<feature type="binding site" evidence="12">
    <location>
        <position position="18"/>
    </location>
    <ligand>
        <name>Mg(2+)</name>
        <dbReference type="ChEBI" id="CHEBI:18420"/>
    </ligand>
</feature>
<dbReference type="GO" id="GO:0005975">
    <property type="term" value="P:carbohydrate metabolic process"/>
    <property type="evidence" value="ECO:0007669"/>
    <property type="project" value="InterPro"/>
</dbReference>
<dbReference type="PANTHER" id="PTHR46193:SF18">
    <property type="entry name" value="HEXITOL PHOSPHATASE B"/>
    <property type="match status" value="1"/>
</dbReference>
<accession>A0A7K1Y981</accession>
<evidence type="ECO:0000256" key="9">
    <source>
        <dbReference type="ARBA" id="ARBA00044991"/>
    </source>
</evidence>
<reference evidence="14 15" key="1">
    <citation type="submission" date="2019-11" db="EMBL/GenBank/DDBJ databases">
        <title>Pedobacter sp. HMF7647 Genome sequencing and assembly.</title>
        <authorList>
            <person name="Kang H."/>
            <person name="Kim H."/>
            <person name="Joh K."/>
        </authorList>
    </citation>
    <scope>NUCLEOTIDE SEQUENCE [LARGE SCALE GENOMIC DNA]</scope>
    <source>
        <strain evidence="14 15">HMF7647</strain>
    </source>
</reference>
<feature type="binding site" evidence="11">
    <location>
        <position position="34"/>
    </location>
    <ligand>
        <name>substrate</name>
    </ligand>
</feature>
<dbReference type="EC" id="5.4.2.6" evidence="8"/>
<dbReference type="NCBIfam" id="TIGR01509">
    <property type="entry name" value="HAD-SF-IA-v3"/>
    <property type="match status" value="1"/>
</dbReference>
<feature type="binding site" evidence="12">
    <location>
        <position position="178"/>
    </location>
    <ligand>
        <name>Mg(2+)</name>
        <dbReference type="ChEBI" id="CHEBI:18420"/>
    </ligand>
</feature>
<sequence>MGTTKNHYSKSYPACLFDLDGVLVDTAIYHYQAWKRLANSLGFDFTEAQNEHLKGVSRIDSLKLILGWGGVTKNEQEIQDLATIKNNWYVEMISKMTPAEVLPGALEFLQSLKDNGFKTALGSASKNSAMILERTNLAPFFNEIVDGNTVTASKPNPEVFLKGAELLNESAENCVVFEDAVAGVQAGKAAGMKVVGIGSSSVLKDADLIINGLNEMDLKKLKTL</sequence>
<dbReference type="InterPro" id="IPR023198">
    <property type="entry name" value="PGP-like_dom2"/>
</dbReference>
<dbReference type="Proteomes" id="UP000466586">
    <property type="component" value="Unassembled WGS sequence"/>
</dbReference>
<evidence type="ECO:0000256" key="3">
    <source>
        <dbReference type="ARBA" id="ARBA00022723"/>
    </source>
</evidence>
<feature type="binding site" evidence="12">
    <location>
        <position position="179"/>
    </location>
    <ligand>
        <name>Mg(2+)</name>
        <dbReference type="ChEBI" id="CHEBI:18420"/>
    </ligand>
</feature>
<comment type="cofactor">
    <cofactor evidence="12">
        <name>Mg(2+)</name>
        <dbReference type="ChEBI" id="CHEBI:18420"/>
    </cofactor>
    <text evidence="12">Binds 2 magnesium ions per subunit.</text>
</comment>
<evidence type="ECO:0000256" key="8">
    <source>
        <dbReference type="ARBA" id="ARBA00044968"/>
    </source>
</evidence>
<dbReference type="RefSeq" id="WP_160844157.1">
    <property type="nucleotide sequence ID" value="NZ_WVHT01000003.1"/>
</dbReference>
<feature type="site" description="Important for catalytic activity and assists the phosphoryl transfer reaction to Asp8 by balancing charge and orienting the reacting groups" evidence="13">
    <location>
        <position position="123"/>
    </location>
</feature>
<dbReference type="Gene3D" id="3.40.50.1000">
    <property type="entry name" value="HAD superfamily/HAD-like"/>
    <property type="match status" value="1"/>
</dbReference>
<evidence type="ECO:0000256" key="11">
    <source>
        <dbReference type="PIRSR" id="PIRSR610972-2"/>
    </source>
</evidence>
<evidence type="ECO:0000256" key="4">
    <source>
        <dbReference type="ARBA" id="ARBA00022842"/>
    </source>
</evidence>
<dbReference type="SFLD" id="SFLDG01135">
    <property type="entry name" value="C1.5.6:_HAD__Beta-PGM__Phospha"/>
    <property type="match status" value="1"/>
</dbReference>
<comment type="similarity">
    <text evidence="1">Belongs to the HAD-like hydrolase superfamily. CbbY/CbbZ/Gph/YieH family.</text>
</comment>
<dbReference type="InterPro" id="IPR023214">
    <property type="entry name" value="HAD_sf"/>
</dbReference>
<gene>
    <name evidence="14" type="primary">pgmB</name>
    <name evidence="14" type="ORF">GS399_08350</name>
</gene>
<feature type="binding site" evidence="12">
    <location>
        <position position="20"/>
    </location>
    <ligand>
        <name>Mg(2+)</name>
        <dbReference type="ChEBI" id="CHEBI:18420"/>
    </ligand>
</feature>
<feature type="active site" description="Nucleophile" evidence="10">
    <location>
        <position position="18"/>
    </location>
</feature>
<dbReference type="InterPro" id="IPR006439">
    <property type="entry name" value="HAD-SF_hydro_IA"/>
</dbReference>
<comment type="catalytic activity">
    <reaction evidence="7">
        <text>beta-D-glucose 1-phosphate = beta-D-glucose 6-phosphate</text>
        <dbReference type="Rhea" id="RHEA:20113"/>
        <dbReference type="ChEBI" id="CHEBI:57684"/>
        <dbReference type="ChEBI" id="CHEBI:58247"/>
        <dbReference type="EC" id="5.4.2.6"/>
    </reaction>
</comment>
<feature type="binding site" evidence="11">
    <location>
        <begin position="123"/>
        <end position="127"/>
    </location>
    <ligand>
        <name>substrate</name>
    </ligand>
</feature>
<dbReference type="SFLD" id="SFLDG01129">
    <property type="entry name" value="C1.5:_HAD__Beta-PGM__Phosphata"/>
    <property type="match status" value="1"/>
</dbReference>
<dbReference type="Pfam" id="PF00702">
    <property type="entry name" value="Hydrolase"/>
    <property type="match status" value="1"/>
</dbReference>
<evidence type="ECO:0000256" key="2">
    <source>
        <dbReference type="ARBA" id="ARBA00022553"/>
    </source>
</evidence>
<keyword evidence="2" id="KW-0597">Phosphoprotein</keyword>
<feature type="site" description="Important for catalytic activity and assists the phosphoryl transfer reaction to Asp8 by balancing charge and orienting the reacting groups" evidence="13">
    <location>
        <position position="154"/>
    </location>
</feature>
<dbReference type="CDD" id="cd02598">
    <property type="entry name" value="HAD_BPGM"/>
    <property type="match status" value="1"/>
</dbReference>
<dbReference type="Gene3D" id="1.10.150.240">
    <property type="entry name" value="Putative phosphatase, domain 2"/>
    <property type="match status" value="1"/>
</dbReference>
<dbReference type="PANTHER" id="PTHR46193">
    <property type="entry name" value="6-PHOSPHOGLUCONATE PHOSPHATASE"/>
    <property type="match status" value="1"/>
</dbReference>
<feature type="active site" description="Proton donor/acceptor" evidence="10">
    <location>
        <position position="20"/>
    </location>
</feature>
<dbReference type="NCBIfam" id="TIGR02009">
    <property type="entry name" value="PGMB-YQAB-SF"/>
    <property type="match status" value="1"/>
</dbReference>
<proteinExistence type="inferred from homology"/>
<evidence type="ECO:0000313" key="14">
    <source>
        <dbReference type="EMBL" id="MXV50980.1"/>
    </source>
</evidence>
<feature type="binding site" evidence="11">
    <location>
        <position position="61"/>
    </location>
    <ligand>
        <name>substrate</name>
    </ligand>
</feature>
<evidence type="ECO:0000256" key="6">
    <source>
        <dbReference type="ARBA" id="ARBA00023277"/>
    </source>
</evidence>
<evidence type="ECO:0000256" key="12">
    <source>
        <dbReference type="PIRSR" id="PIRSR610972-3"/>
    </source>
</evidence>
<dbReference type="EMBL" id="WVHT01000003">
    <property type="protein sequence ID" value="MXV50980.1"/>
    <property type="molecule type" value="Genomic_DNA"/>
</dbReference>
<dbReference type="SFLD" id="SFLDS00003">
    <property type="entry name" value="Haloacid_Dehalogenase"/>
    <property type="match status" value="1"/>
</dbReference>
<dbReference type="InterPro" id="IPR010972">
    <property type="entry name" value="Beta-PGM"/>
</dbReference>
<keyword evidence="15" id="KW-1185">Reference proteome</keyword>
<evidence type="ECO:0000256" key="10">
    <source>
        <dbReference type="PIRSR" id="PIRSR610972-1"/>
    </source>
</evidence>
<evidence type="ECO:0000313" key="15">
    <source>
        <dbReference type="Proteomes" id="UP000466586"/>
    </source>
</evidence>
<evidence type="ECO:0000256" key="5">
    <source>
        <dbReference type="ARBA" id="ARBA00023235"/>
    </source>
</evidence>
<dbReference type="GO" id="GO:0000287">
    <property type="term" value="F:magnesium ion binding"/>
    <property type="evidence" value="ECO:0007669"/>
    <property type="project" value="InterPro"/>
</dbReference>
<feature type="binding site" evidence="11">
    <location>
        <position position="154"/>
    </location>
    <ligand>
        <name>substrate</name>
    </ligand>
</feature>
<evidence type="ECO:0000256" key="13">
    <source>
        <dbReference type="PIRSR" id="PIRSR610972-4"/>
    </source>
</evidence>
<dbReference type="GO" id="GO:0008801">
    <property type="term" value="F:beta-phosphoglucomutase activity"/>
    <property type="evidence" value="ECO:0007669"/>
    <property type="project" value="UniProtKB-EC"/>
</dbReference>
<dbReference type="InterPro" id="IPR010976">
    <property type="entry name" value="B-phosphoglucomutase_hydrolase"/>
</dbReference>
<keyword evidence="3 12" id="KW-0479">Metal-binding</keyword>
<name>A0A7K1Y981_9SPHI</name>
<keyword evidence="4 12" id="KW-0460">Magnesium</keyword>
<evidence type="ECO:0000256" key="1">
    <source>
        <dbReference type="ARBA" id="ARBA00006171"/>
    </source>
</evidence>
<keyword evidence="5 14" id="KW-0413">Isomerase</keyword>
<comment type="caution">
    <text evidence="14">The sequence shown here is derived from an EMBL/GenBank/DDBJ whole genome shotgun (WGS) entry which is preliminary data.</text>
</comment>
<dbReference type="NCBIfam" id="TIGR01990">
    <property type="entry name" value="bPGM"/>
    <property type="match status" value="1"/>
</dbReference>
<dbReference type="SUPFAM" id="SSF56784">
    <property type="entry name" value="HAD-like"/>
    <property type="match status" value="1"/>
</dbReference>
<evidence type="ECO:0000256" key="7">
    <source>
        <dbReference type="ARBA" id="ARBA00044926"/>
    </source>
</evidence>
<organism evidence="14 15">
    <name type="scientific">Hufsiella arboris</name>
    <dbReference type="NCBI Taxonomy" id="2695275"/>
    <lineage>
        <taxon>Bacteria</taxon>
        <taxon>Pseudomonadati</taxon>
        <taxon>Bacteroidota</taxon>
        <taxon>Sphingobacteriia</taxon>
        <taxon>Sphingobacteriales</taxon>
        <taxon>Sphingobacteriaceae</taxon>
        <taxon>Hufsiella</taxon>
    </lineage>
</organism>
<feature type="binding site" evidence="11">
    <location>
        <position position="85"/>
    </location>
    <ligand>
        <name>substrate</name>
    </ligand>
</feature>
<dbReference type="InterPro" id="IPR051600">
    <property type="entry name" value="Beta-PGM-like"/>
</dbReference>
<dbReference type="InterPro" id="IPR036412">
    <property type="entry name" value="HAD-like_sf"/>
</dbReference>